<feature type="domain" description="Molybdopterin-guanine dinucleotide biosynthesis protein B (MobB)" evidence="2">
    <location>
        <begin position="9"/>
        <end position="135"/>
    </location>
</feature>
<reference evidence="3 4" key="1">
    <citation type="submission" date="2021-10" db="EMBL/GenBank/DDBJ databases">
        <authorList>
            <person name="Criscuolo A."/>
        </authorList>
    </citation>
    <scope>NUCLEOTIDE SEQUENCE [LARGE SCALE GENOMIC DNA]</scope>
    <source>
        <strain evidence="4">CIP 111899</strain>
    </source>
</reference>
<dbReference type="PANTHER" id="PTHR40072:SF1">
    <property type="entry name" value="MOLYBDOPTERIN-GUANINE DINUCLEOTIDE BIOSYNTHESIS ADAPTER PROTEIN"/>
    <property type="match status" value="1"/>
</dbReference>
<protein>
    <recommendedName>
        <fullName evidence="2">Molybdopterin-guanine dinucleotide biosynthesis protein B (MobB) domain-containing protein</fullName>
    </recommendedName>
</protein>
<evidence type="ECO:0000259" key="2">
    <source>
        <dbReference type="Pfam" id="PF03205"/>
    </source>
</evidence>
<dbReference type="NCBIfam" id="TIGR00176">
    <property type="entry name" value="mobB"/>
    <property type="match status" value="1"/>
</dbReference>
<dbReference type="RefSeq" id="WP_230573550.1">
    <property type="nucleotide sequence ID" value="NZ_CAKJTI010000001.1"/>
</dbReference>
<organism evidence="3 4">
    <name type="scientific">Bacillus rhizoplanae</name>
    <dbReference type="NCBI Taxonomy" id="2880966"/>
    <lineage>
        <taxon>Bacteria</taxon>
        <taxon>Bacillati</taxon>
        <taxon>Bacillota</taxon>
        <taxon>Bacilli</taxon>
        <taxon>Bacillales</taxon>
        <taxon>Bacillaceae</taxon>
        <taxon>Bacillus</taxon>
    </lineage>
</organism>
<dbReference type="InterPro" id="IPR052539">
    <property type="entry name" value="MGD_biosynthesis_adapter"/>
</dbReference>
<dbReference type="Pfam" id="PF03205">
    <property type="entry name" value="MobB"/>
    <property type="match status" value="1"/>
</dbReference>
<dbReference type="Proteomes" id="UP000789423">
    <property type="component" value="Unassembled WGS sequence"/>
</dbReference>
<dbReference type="PANTHER" id="PTHR40072">
    <property type="entry name" value="MOLYBDOPTERIN-GUANINE DINUCLEOTIDE BIOSYNTHESIS ADAPTER PROTEIN-RELATED"/>
    <property type="match status" value="1"/>
</dbReference>
<comment type="caution">
    <text evidence="3">The sequence shown here is derived from an EMBL/GenBank/DDBJ whole genome shotgun (WGS) entry which is preliminary data.</text>
</comment>
<proteinExistence type="predicted"/>
<gene>
    <name evidence="3" type="ORF">BACCIP111899_00414</name>
</gene>
<sequence>MTVGKNCPILQIVGFQNSGKTTLTERLIFRASKDGLKAASIKHHGHGGTPDNELSSKDSMRHHEAGAVVSSVEGDGVLQLRAKFDNWNLEEMIKLYHFFSVDVIFVEGYKKNPYPKVVLIRDEDDLSLLNSLVNVRCVISHVKLESKGLKHYQVFQLEDDDLYIDFLMKEAMKKSRNRTCKRDRDKEGF</sequence>
<dbReference type="InterPro" id="IPR027417">
    <property type="entry name" value="P-loop_NTPase"/>
</dbReference>
<evidence type="ECO:0000313" key="4">
    <source>
        <dbReference type="Proteomes" id="UP000789423"/>
    </source>
</evidence>
<name>A0ABN7ZTE6_9BACI</name>
<evidence type="ECO:0000313" key="3">
    <source>
        <dbReference type="EMBL" id="CAG9611242.1"/>
    </source>
</evidence>
<feature type="region of interest" description="Disordered" evidence="1">
    <location>
        <begin position="40"/>
        <end position="60"/>
    </location>
</feature>
<dbReference type="SUPFAM" id="SSF52540">
    <property type="entry name" value="P-loop containing nucleoside triphosphate hydrolases"/>
    <property type="match status" value="1"/>
</dbReference>
<dbReference type="Gene3D" id="3.40.50.300">
    <property type="entry name" value="P-loop containing nucleotide triphosphate hydrolases"/>
    <property type="match status" value="1"/>
</dbReference>
<dbReference type="InterPro" id="IPR004435">
    <property type="entry name" value="MobB_dom"/>
</dbReference>
<accession>A0ABN7ZTE6</accession>
<dbReference type="CDD" id="cd03116">
    <property type="entry name" value="MobB"/>
    <property type="match status" value="1"/>
</dbReference>
<evidence type="ECO:0000256" key="1">
    <source>
        <dbReference type="SAM" id="MobiDB-lite"/>
    </source>
</evidence>
<keyword evidence="4" id="KW-1185">Reference proteome</keyword>
<dbReference type="EMBL" id="CAKJTI010000001">
    <property type="protein sequence ID" value="CAG9611242.1"/>
    <property type="molecule type" value="Genomic_DNA"/>
</dbReference>